<dbReference type="Proteomes" id="UP001140949">
    <property type="component" value="Unassembled WGS sequence"/>
</dbReference>
<comment type="caution">
    <text evidence="2">The sequence shown here is derived from an EMBL/GenBank/DDBJ whole genome shotgun (WGS) entry which is preliminary data.</text>
</comment>
<feature type="region of interest" description="Disordered" evidence="1">
    <location>
        <begin position="1"/>
        <end position="24"/>
    </location>
</feature>
<reference evidence="2" key="2">
    <citation type="submission" date="2023-04" db="EMBL/GenBank/DDBJ databases">
        <authorList>
            <person name="Bruccoleri R.E."/>
            <person name="Oakeley E.J."/>
            <person name="Faust A.-M."/>
            <person name="Dessus-Babus S."/>
            <person name="Altorfer M."/>
            <person name="Burckhardt D."/>
            <person name="Oertli M."/>
            <person name="Naumann U."/>
            <person name="Petersen F."/>
            <person name="Wong J."/>
        </authorList>
    </citation>
    <scope>NUCLEOTIDE SEQUENCE</scope>
    <source>
        <strain evidence="2">GSM-AAB239-AS_SAM_17_03QT</strain>
        <tissue evidence="2">Leaf</tissue>
    </source>
</reference>
<keyword evidence="3" id="KW-1185">Reference proteome</keyword>
<organism evidence="2 3">
    <name type="scientific">Iris pallida</name>
    <name type="common">Sweet iris</name>
    <dbReference type="NCBI Taxonomy" id="29817"/>
    <lineage>
        <taxon>Eukaryota</taxon>
        <taxon>Viridiplantae</taxon>
        <taxon>Streptophyta</taxon>
        <taxon>Embryophyta</taxon>
        <taxon>Tracheophyta</taxon>
        <taxon>Spermatophyta</taxon>
        <taxon>Magnoliopsida</taxon>
        <taxon>Liliopsida</taxon>
        <taxon>Asparagales</taxon>
        <taxon>Iridaceae</taxon>
        <taxon>Iridoideae</taxon>
        <taxon>Irideae</taxon>
        <taxon>Iris</taxon>
    </lineage>
</organism>
<evidence type="ECO:0000313" key="3">
    <source>
        <dbReference type="Proteomes" id="UP001140949"/>
    </source>
</evidence>
<evidence type="ECO:0000256" key="1">
    <source>
        <dbReference type="SAM" id="MobiDB-lite"/>
    </source>
</evidence>
<dbReference type="AlphaFoldDB" id="A0AAX6GSB1"/>
<name>A0AAX6GSB1_IRIPA</name>
<reference evidence="2" key="1">
    <citation type="journal article" date="2023" name="GigaByte">
        <title>Genome assembly of the bearded iris, Iris pallida Lam.</title>
        <authorList>
            <person name="Bruccoleri R.E."/>
            <person name="Oakeley E.J."/>
            <person name="Faust A.M.E."/>
            <person name="Altorfer M."/>
            <person name="Dessus-Babus S."/>
            <person name="Burckhardt D."/>
            <person name="Oertli M."/>
            <person name="Naumann U."/>
            <person name="Petersen F."/>
            <person name="Wong J."/>
        </authorList>
    </citation>
    <scope>NUCLEOTIDE SEQUENCE</scope>
    <source>
        <strain evidence="2">GSM-AAB239-AS_SAM_17_03QT</strain>
    </source>
</reference>
<sequence length="141" mass="16183">MTGNPTAETELRRTRRPPGTIRTTLPTDRRLRAFKESKSFDEDFSGKDRRRHHLCQGVHGRHQVRPGREARRRLRLPLCPPLRLICLLCVCSHQDVAGFKLPKFKHFIDPSADPKHFNRSRPAVPPLSRPSSCSICSPRVC</sequence>
<dbReference type="EMBL" id="JANAVB010016798">
    <property type="protein sequence ID" value="KAJ6831422.1"/>
    <property type="molecule type" value="Genomic_DNA"/>
</dbReference>
<proteinExistence type="predicted"/>
<gene>
    <name evidence="2" type="ORF">M6B38_348845</name>
</gene>
<accession>A0AAX6GSB1</accession>
<protein>
    <submittedName>
        <fullName evidence="2">Autophagy-related protein 3</fullName>
    </submittedName>
</protein>
<evidence type="ECO:0000313" key="2">
    <source>
        <dbReference type="EMBL" id="KAJ6831422.1"/>
    </source>
</evidence>